<protein>
    <recommendedName>
        <fullName evidence="4">40S ribosomal protein S3</fullName>
    </recommendedName>
</protein>
<proteinExistence type="evidence at protein level"/>
<keyword evidence="2 7" id="KW-0689">Ribosomal protein</keyword>
<name>S7WAW0_SPRLO</name>
<dbReference type="InterPro" id="IPR015946">
    <property type="entry name" value="KH_dom-like_a/b"/>
</dbReference>
<dbReference type="OMA" id="NKKKWMI"/>
<dbReference type="GO" id="GO:1990145">
    <property type="term" value="P:maintenance of translational fidelity"/>
    <property type="evidence" value="ECO:0007669"/>
    <property type="project" value="EnsemblFungi"/>
</dbReference>
<dbReference type="PDB" id="7QCA">
    <property type="method" value="EM"/>
    <property type="resolution" value="2.79 A"/>
    <property type="chains" value="SD0=1-242"/>
</dbReference>
<comment type="caution">
    <text evidence="7">The sequence shown here is derived from an EMBL/GenBank/DDBJ whole genome shotgun (WGS) entry which is preliminary data.</text>
</comment>
<dbReference type="Gene3D" id="3.30.1140.32">
    <property type="entry name" value="Ribosomal protein S3, C-terminal domain"/>
    <property type="match status" value="1"/>
</dbReference>
<evidence type="ECO:0000313" key="8">
    <source>
        <dbReference type="Proteomes" id="UP000014978"/>
    </source>
</evidence>
<dbReference type="STRING" id="1358809.S7WAW0"/>
<gene>
    <name evidence="7" type="ORF">SLOPH_40</name>
</gene>
<dbReference type="EMBL" id="ATCN01000483">
    <property type="protein sequence ID" value="EPR78917.1"/>
    <property type="molecule type" value="Genomic_DNA"/>
</dbReference>
<dbReference type="AlphaFoldDB" id="S7WAW0"/>
<dbReference type="PANTHER" id="PTHR11760:SF32">
    <property type="entry name" value="SMALL RIBOSOMAL SUBUNIT PROTEIN US3"/>
    <property type="match status" value="1"/>
</dbReference>
<dbReference type="PDB" id="8P60">
    <property type="method" value="EM"/>
    <property type="resolution" value="14.30 A"/>
    <property type="chains" value="RD0/SD0=1-242"/>
</dbReference>
<keyword evidence="3" id="KW-0687">Ribonucleoprotein</keyword>
<evidence type="ECO:0000256" key="3">
    <source>
        <dbReference type="ARBA" id="ARBA00023274"/>
    </source>
</evidence>
<dbReference type="FunCoup" id="S7WAW0">
    <property type="interactions" value="211"/>
</dbReference>
<dbReference type="InParanoid" id="S7WAW0"/>
<dbReference type="InterPro" id="IPR036419">
    <property type="entry name" value="Ribosomal_S3_C_sf"/>
</dbReference>
<dbReference type="EMDB" id="EMD-17448"/>
<dbReference type="Gene3D" id="3.30.300.20">
    <property type="match status" value="1"/>
</dbReference>
<dbReference type="SUPFAM" id="SSF54821">
    <property type="entry name" value="Ribosomal protein S3 C-terminal domain"/>
    <property type="match status" value="1"/>
</dbReference>
<dbReference type="GO" id="GO:0003735">
    <property type="term" value="F:structural constituent of ribosome"/>
    <property type="evidence" value="ECO:0007669"/>
    <property type="project" value="EnsemblFungi"/>
</dbReference>
<evidence type="ECO:0000256" key="5">
    <source>
        <dbReference type="SAM" id="Phobius"/>
    </source>
</evidence>
<dbReference type="GO" id="GO:0000056">
    <property type="term" value="P:ribosomal small subunit export from nucleus"/>
    <property type="evidence" value="ECO:0007669"/>
    <property type="project" value="EnsemblFungi"/>
</dbReference>
<keyword evidence="5" id="KW-0812">Transmembrane</keyword>
<dbReference type="GO" id="GO:0003723">
    <property type="term" value="F:RNA binding"/>
    <property type="evidence" value="ECO:0007669"/>
    <property type="project" value="InterPro"/>
</dbReference>
<keyword evidence="9 10" id="KW-0002">3D-structure</keyword>
<keyword evidence="8" id="KW-1185">Reference proteome</keyword>
<dbReference type="GO" id="GO:0022627">
    <property type="term" value="C:cytosolic small ribosomal subunit"/>
    <property type="evidence" value="ECO:0007669"/>
    <property type="project" value="EnsemblFungi"/>
</dbReference>
<evidence type="ECO:0000256" key="1">
    <source>
        <dbReference type="ARBA" id="ARBA00010761"/>
    </source>
</evidence>
<dbReference type="GO" id="GO:0002181">
    <property type="term" value="P:cytoplasmic translation"/>
    <property type="evidence" value="ECO:0007669"/>
    <property type="project" value="EnsemblFungi"/>
</dbReference>
<dbReference type="GO" id="GO:0070651">
    <property type="term" value="P:nonfunctional rRNA decay"/>
    <property type="evidence" value="ECO:0007669"/>
    <property type="project" value="EnsemblFungi"/>
</dbReference>
<dbReference type="PANTHER" id="PTHR11760">
    <property type="entry name" value="30S/40S RIBOSOMAL PROTEIN S3"/>
    <property type="match status" value="1"/>
</dbReference>
<comment type="similarity">
    <text evidence="1">Belongs to the universal ribosomal protein uS3 family.</text>
</comment>
<organism evidence="7 8">
    <name type="scientific">Spraguea lophii (strain 42_110)</name>
    <name type="common">Microsporidian parasite</name>
    <dbReference type="NCBI Taxonomy" id="1358809"/>
    <lineage>
        <taxon>Eukaryota</taxon>
        <taxon>Fungi</taxon>
        <taxon>Fungi incertae sedis</taxon>
        <taxon>Microsporidia</taxon>
        <taxon>Spragueidae</taxon>
        <taxon>Spraguea</taxon>
    </lineage>
</organism>
<evidence type="ECO:0007829" key="9">
    <source>
        <dbReference type="PDB" id="7QCA"/>
    </source>
</evidence>
<dbReference type="EMDB" id="EMD-17457"/>
<dbReference type="OrthoDB" id="10248446at2759"/>
<feature type="domain" description="Small ribosomal subunit protein uS3 C-terminal" evidence="6">
    <location>
        <begin position="131"/>
        <end position="214"/>
    </location>
</feature>
<dbReference type="GO" id="GO:0003906">
    <property type="term" value="F:DNA-(apurinic or apyrimidinic site) endonuclease activity"/>
    <property type="evidence" value="ECO:0007669"/>
    <property type="project" value="EnsemblFungi"/>
</dbReference>
<evidence type="ECO:0000256" key="2">
    <source>
        <dbReference type="ARBA" id="ARBA00022980"/>
    </source>
</evidence>
<dbReference type="VEuPathDB" id="MicrosporidiaDB:SLOPH_40"/>
<dbReference type="HOGENOM" id="CLU_058591_2_1_1"/>
<dbReference type="Pfam" id="PF00189">
    <property type="entry name" value="Ribosomal_S3_C"/>
    <property type="match status" value="1"/>
</dbReference>
<evidence type="ECO:0000259" key="6">
    <source>
        <dbReference type="Pfam" id="PF00189"/>
    </source>
</evidence>
<keyword evidence="5" id="KW-0472">Membrane</keyword>
<dbReference type="SUPFAM" id="SSF54814">
    <property type="entry name" value="Prokaryotic type KH domain (KH-domain type II)"/>
    <property type="match status" value="1"/>
</dbReference>
<dbReference type="InterPro" id="IPR009019">
    <property type="entry name" value="KH_sf_prok-type"/>
</dbReference>
<reference evidence="9 10" key="2">
    <citation type="journal article" date="2023" name="Nat. Microbiol.">
        <title>CryoEM reveals that ribosomes in microsporidian spores are locked in a dimeric hibernating state.</title>
        <authorList>
            <person name="McLaren M."/>
            <person name="Conners R."/>
            <person name="Isupov M.N."/>
            <person name="Gil-Diez P."/>
            <person name="Gambelli L."/>
            <person name="Gold V.A.M."/>
            <person name="Walter A."/>
            <person name="Connell S.R."/>
            <person name="Williams B."/>
            <person name="Daum B."/>
        </authorList>
    </citation>
    <scope>STRUCTURE BY ELECTRON MICROSCOPY (2.79 ANGSTROMS)</scope>
</reference>
<dbReference type="PDB" id="8P5D">
    <property type="method" value="EM"/>
    <property type="resolution" value="10.80 A"/>
    <property type="chains" value="SD0=1-242"/>
</dbReference>
<dbReference type="GO" id="GO:0005634">
    <property type="term" value="C:nucleus"/>
    <property type="evidence" value="ECO:0007669"/>
    <property type="project" value="TreeGrafter"/>
</dbReference>
<feature type="transmembrane region" description="Helical" evidence="5">
    <location>
        <begin position="6"/>
        <end position="26"/>
    </location>
</feature>
<dbReference type="Proteomes" id="UP000014978">
    <property type="component" value="Unassembled WGS sequence"/>
</dbReference>
<keyword evidence="5" id="KW-1133">Transmembrane helix</keyword>
<dbReference type="EMDB" id="EMD-13892"/>
<evidence type="ECO:0007829" key="10">
    <source>
        <dbReference type="PDB" id="8P5D"/>
    </source>
</evidence>
<dbReference type="InterPro" id="IPR001351">
    <property type="entry name" value="Ribosomal_uS3_C"/>
</dbReference>
<dbReference type="InterPro" id="IPR057258">
    <property type="entry name" value="Ribosomal_uS3"/>
</dbReference>
<sequence length="242" mass="27476">MQNKSIFPQLIFFNIFFQIIFFTLMFNPEASSIKNRFVERGCYYAEINEFLSKLLQKEGFSGLSLRLHERPIRVVIRLEKTTEVLKDNSVLLKQIKALIGKRLQEDVSNIDILIEMVKNKGLCPAIQAEFIRSKFEENIPYRRSVVSAIKNIKSAGGQGCVIEVSGKLKGQRARSVKTIDGKIIHAGQPKEEFMRYATTSVLLKQGIIGIKVGIMLPQDDEGIKGPVYDMVDKIKVLPIKEE</sequence>
<accession>S7WAW0</accession>
<dbReference type="GO" id="GO:0030688">
    <property type="term" value="C:preribosome, small subunit precursor"/>
    <property type="evidence" value="ECO:0007669"/>
    <property type="project" value="EnsemblFungi"/>
</dbReference>
<reference evidence="8" key="1">
    <citation type="journal article" date="2013" name="PLoS Genet.">
        <title>The genome of Spraguea lophii and the basis of host-microsporidian interactions.</title>
        <authorList>
            <person name="Campbell S.E."/>
            <person name="Williams T.A."/>
            <person name="Yousuf A."/>
            <person name="Soanes D.M."/>
            <person name="Paszkiewicz K.H."/>
            <person name="Williams B.A.P."/>
        </authorList>
    </citation>
    <scope>NUCLEOTIDE SEQUENCE [LARGE SCALE GENOMIC DNA]</scope>
    <source>
        <strain evidence="8">42_110</strain>
    </source>
</reference>
<evidence type="ECO:0000256" key="4">
    <source>
        <dbReference type="ARBA" id="ARBA00035408"/>
    </source>
</evidence>
<evidence type="ECO:0000313" key="7">
    <source>
        <dbReference type="EMBL" id="EPR78917.1"/>
    </source>
</evidence>